<sequence>MFFENVPITILVQKKELSFLSHKTPIFDLMRMLLISLDNKYHATNYLYYVTC</sequence>
<proteinExistence type="predicted"/>
<evidence type="ECO:0000313" key="1">
    <source>
        <dbReference type="EMBL" id="QHE90075.1"/>
    </source>
</evidence>
<dbReference type="AlphaFoldDB" id="A0A7L4ZCP2"/>
<protein>
    <submittedName>
        <fullName evidence="1">Uncharacterized protein</fullName>
    </submittedName>
</protein>
<geneLocation type="plasmid" evidence="1">
    <name>pHBRJC7</name>
</geneLocation>
<reference evidence="1" key="1">
    <citation type="submission" date="2019-03" db="EMBL/GenBank/DDBJ databases">
        <authorList>
            <person name="Gong L."/>
            <person name="Ge Q."/>
            <person name="Yan J."/>
            <person name="Zhang Y."/>
            <person name="Chen Y."/>
            <person name="Pan J."/>
        </authorList>
    </citation>
    <scope>NUCLEOTIDE SEQUENCE</scope>
    <source>
        <strain evidence="1">HBRJC7FQ</strain>
        <plasmid evidence="1">pHBRJC7</plasmid>
    </source>
</reference>
<keyword evidence="1" id="KW-0614">Plasmid</keyword>
<dbReference type="EMBL" id="MK630213">
    <property type="protein sequence ID" value="QHE90075.1"/>
    <property type="molecule type" value="Genomic_DNA"/>
</dbReference>
<accession>A0A7L4ZCP2</accession>
<name>A0A7L4ZCP2_PROMI</name>
<organism evidence="1">
    <name type="scientific">Proteus mirabilis</name>
    <dbReference type="NCBI Taxonomy" id="584"/>
    <lineage>
        <taxon>Bacteria</taxon>
        <taxon>Pseudomonadati</taxon>
        <taxon>Pseudomonadota</taxon>
        <taxon>Gammaproteobacteria</taxon>
        <taxon>Enterobacterales</taxon>
        <taxon>Morganellaceae</taxon>
        <taxon>Proteus</taxon>
    </lineage>
</organism>